<dbReference type="GO" id="GO:0005576">
    <property type="term" value="C:extracellular region"/>
    <property type="evidence" value="ECO:0007669"/>
    <property type="project" value="UniProtKB-SubCell"/>
</dbReference>
<dbReference type="InterPro" id="IPR056304">
    <property type="entry name" value="Lip-like_C"/>
</dbReference>
<keyword evidence="3" id="KW-0732">Signal</keyword>
<evidence type="ECO:0000259" key="7">
    <source>
        <dbReference type="Pfam" id="PF24708"/>
    </source>
</evidence>
<evidence type="ECO:0000256" key="4">
    <source>
        <dbReference type="ARBA" id="ARBA00022801"/>
    </source>
</evidence>
<dbReference type="PANTHER" id="PTHR34043">
    <property type="entry name" value="ALPHA/BETA-HYDROLASES SUPERFAMILY PROTEIN"/>
    <property type="match status" value="1"/>
</dbReference>
<dbReference type="STRING" id="1094619.G4ZH12"/>
<protein>
    <recommendedName>
        <fullName evidence="7">Lipase-like C-terminal domain-containing protein</fullName>
    </recommendedName>
</protein>
<evidence type="ECO:0000256" key="1">
    <source>
        <dbReference type="ARBA" id="ARBA00004613"/>
    </source>
</evidence>
<dbReference type="InParanoid" id="G4ZH12"/>
<feature type="compositionally biased region" description="Basic residues" evidence="6">
    <location>
        <begin position="449"/>
        <end position="460"/>
    </location>
</feature>
<organism evidence="8 9">
    <name type="scientific">Phytophthora sojae (strain P6497)</name>
    <name type="common">Soybean stem and root rot agent</name>
    <name type="synonym">Phytophthora megasperma f. sp. glycines</name>
    <dbReference type="NCBI Taxonomy" id="1094619"/>
    <lineage>
        <taxon>Eukaryota</taxon>
        <taxon>Sar</taxon>
        <taxon>Stramenopiles</taxon>
        <taxon>Oomycota</taxon>
        <taxon>Peronosporomycetes</taxon>
        <taxon>Peronosporales</taxon>
        <taxon>Peronosporaceae</taxon>
        <taxon>Phytophthora</taxon>
    </lineage>
</organism>
<reference evidence="8 9" key="1">
    <citation type="journal article" date="2006" name="Science">
        <title>Phytophthora genome sequences uncover evolutionary origins and mechanisms of pathogenesis.</title>
        <authorList>
            <person name="Tyler B.M."/>
            <person name="Tripathy S."/>
            <person name="Zhang X."/>
            <person name="Dehal P."/>
            <person name="Jiang R.H."/>
            <person name="Aerts A."/>
            <person name="Arredondo F.D."/>
            <person name="Baxter L."/>
            <person name="Bensasson D."/>
            <person name="Beynon J.L."/>
            <person name="Chapman J."/>
            <person name="Damasceno C.M."/>
            <person name="Dorrance A.E."/>
            <person name="Dou D."/>
            <person name="Dickerman A.W."/>
            <person name="Dubchak I.L."/>
            <person name="Garbelotto M."/>
            <person name="Gijzen M."/>
            <person name="Gordon S.G."/>
            <person name="Govers F."/>
            <person name="Grunwald N.J."/>
            <person name="Huang W."/>
            <person name="Ivors K.L."/>
            <person name="Jones R.W."/>
            <person name="Kamoun S."/>
            <person name="Krampis K."/>
            <person name="Lamour K.H."/>
            <person name="Lee M.K."/>
            <person name="McDonald W.H."/>
            <person name="Medina M."/>
            <person name="Meijer H.J."/>
            <person name="Nordberg E.K."/>
            <person name="Maclean D.J."/>
            <person name="Ospina-Giraldo M.D."/>
            <person name="Morris P.F."/>
            <person name="Phuntumart V."/>
            <person name="Putnam N.H."/>
            <person name="Rash S."/>
            <person name="Rose J.K."/>
            <person name="Sakihama Y."/>
            <person name="Salamov A.A."/>
            <person name="Savidor A."/>
            <person name="Scheuring C.F."/>
            <person name="Smith B.M."/>
            <person name="Sobral B.W."/>
            <person name="Terry A."/>
            <person name="Torto-Alalibo T.A."/>
            <person name="Win J."/>
            <person name="Xu Z."/>
            <person name="Zhang H."/>
            <person name="Grigoriev I.V."/>
            <person name="Rokhsar D.S."/>
            <person name="Boore J.L."/>
        </authorList>
    </citation>
    <scope>NUCLEOTIDE SEQUENCE [LARGE SCALE GENOMIC DNA]</scope>
    <source>
        <strain evidence="8 9">P6497</strain>
    </source>
</reference>
<keyword evidence="2" id="KW-0964">Secreted</keyword>
<dbReference type="SUPFAM" id="SSF53474">
    <property type="entry name" value="alpha/beta-Hydrolases"/>
    <property type="match status" value="1"/>
</dbReference>
<dbReference type="PANTHER" id="PTHR34043:SF3">
    <property type="entry name" value="ALPHA_BETA-HYDROLASES SUPERFAMILY PROTEIN"/>
    <property type="match status" value="1"/>
</dbReference>
<dbReference type="GO" id="GO:0016787">
    <property type="term" value="F:hydrolase activity"/>
    <property type="evidence" value="ECO:0007669"/>
    <property type="project" value="UniProtKB-KW"/>
</dbReference>
<dbReference type="GeneID" id="20646459"/>
<name>G4ZH12_PHYSP</name>
<keyword evidence="9" id="KW-1185">Reference proteome</keyword>
<evidence type="ECO:0000313" key="8">
    <source>
        <dbReference type="EMBL" id="EGZ18637.1"/>
    </source>
</evidence>
<dbReference type="SMR" id="G4ZH12"/>
<dbReference type="EMBL" id="JH159154">
    <property type="protein sequence ID" value="EGZ18637.1"/>
    <property type="molecule type" value="Genomic_DNA"/>
</dbReference>
<feature type="domain" description="Lipase-like C-terminal" evidence="7">
    <location>
        <begin position="15"/>
        <end position="342"/>
    </location>
</feature>
<sequence length="460" mass="50357">MRCLPTSAKHPFAYCYSVYTASIGSFSSNWDRACELFAPIKGGVVDYGAKHSAAHGHDRFGRNYTALYPEWGEVNENGTVNKIYLVGHSMGGQTIRMLTQMLEEGTTGSATEEESTTHPLFEGGKSWVHSITTIASPNQGTTLADGFSEIGDGMKAALVGILSVAGVGGDTSKAIFDAQLDQWNISTRVDSESISDYFDRVFLSKLFDASFKDTCLWSLSHAGALEENSWVSTLEDVYYYSYATIDTFSAVNFKLKKIRLPNPLSMNPAFDALSIFLGGRYATDTLHLSNDWQPNDGVVNTISMSHDGVGELVKFSGTSQIGKWVQMEELTGLDHMDITGFSLFRGVKDIYSSLAKLVASLPEDSEARSITFNKEVHTSVNGAISSLVSARSSIQTEADLEKLRKESSTSYAKNYCTQLLEQARNSKEAVIENKSPSGPKRLKAGCSARIRRRLGPHQKD</sequence>
<evidence type="ECO:0000256" key="6">
    <source>
        <dbReference type="SAM" id="MobiDB-lite"/>
    </source>
</evidence>
<dbReference type="Proteomes" id="UP000002640">
    <property type="component" value="Unassembled WGS sequence"/>
</dbReference>
<dbReference type="Gene3D" id="3.40.50.1820">
    <property type="entry name" value="alpha/beta hydrolase"/>
    <property type="match status" value="1"/>
</dbReference>
<evidence type="ECO:0000256" key="5">
    <source>
        <dbReference type="ARBA" id="ARBA00023098"/>
    </source>
</evidence>
<evidence type="ECO:0000256" key="2">
    <source>
        <dbReference type="ARBA" id="ARBA00022525"/>
    </source>
</evidence>
<dbReference type="KEGG" id="psoj:PHYSODRAFT_332378"/>
<proteinExistence type="predicted"/>
<dbReference type="OMA" id="RNGIEQM"/>
<gene>
    <name evidence="8" type="ORF">PHYSODRAFT_332378</name>
</gene>
<evidence type="ECO:0000256" key="3">
    <source>
        <dbReference type="ARBA" id="ARBA00022729"/>
    </source>
</evidence>
<accession>G4ZH12</accession>
<evidence type="ECO:0000313" key="9">
    <source>
        <dbReference type="Proteomes" id="UP000002640"/>
    </source>
</evidence>
<keyword evidence="4" id="KW-0378">Hydrolase</keyword>
<dbReference type="Pfam" id="PF24708">
    <property type="entry name" value="Lip_C"/>
    <property type="match status" value="1"/>
</dbReference>
<keyword evidence="5" id="KW-0443">Lipid metabolism</keyword>
<dbReference type="RefSeq" id="XP_009527695.1">
    <property type="nucleotide sequence ID" value="XM_009529400.1"/>
</dbReference>
<dbReference type="GO" id="GO:0006629">
    <property type="term" value="P:lipid metabolic process"/>
    <property type="evidence" value="ECO:0007669"/>
    <property type="project" value="UniProtKB-KW"/>
</dbReference>
<comment type="subcellular location">
    <subcellularLocation>
        <location evidence="1">Secreted</location>
    </subcellularLocation>
</comment>
<dbReference type="AlphaFoldDB" id="G4ZH12"/>
<dbReference type="InterPro" id="IPR029058">
    <property type="entry name" value="AB_hydrolase_fold"/>
</dbReference>
<feature type="region of interest" description="Disordered" evidence="6">
    <location>
        <begin position="427"/>
        <end position="460"/>
    </location>
</feature>